<proteinExistence type="predicted"/>
<dbReference type="EMBL" id="CM056809">
    <property type="protein sequence ID" value="KAJ8648302.1"/>
    <property type="molecule type" value="Genomic_DNA"/>
</dbReference>
<keyword evidence="2" id="KW-1185">Reference proteome</keyword>
<sequence length="66" mass="7738">MCKAEWGWDSDGAGSMWNWRRGDSEDFTTGSACYELRKPNHKTTKVEKLDLHLRLQTGDYLCRKEK</sequence>
<name>A0ACC2MTR6_PERAE</name>
<comment type="caution">
    <text evidence="1">The sequence shown here is derived from an EMBL/GenBank/DDBJ whole genome shotgun (WGS) entry which is preliminary data.</text>
</comment>
<dbReference type="Proteomes" id="UP001234297">
    <property type="component" value="Chromosome 1"/>
</dbReference>
<organism evidence="1 2">
    <name type="scientific">Persea americana</name>
    <name type="common">Avocado</name>
    <dbReference type="NCBI Taxonomy" id="3435"/>
    <lineage>
        <taxon>Eukaryota</taxon>
        <taxon>Viridiplantae</taxon>
        <taxon>Streptophyta</taxon>
        <taxon>Embryophyta</taxon>
        <taxon>Tracheophyta</taxon>
        <taxon>Spermatophyta</taxon>
        <taxon>Magnoliopsida</taxon>
        <taxon>Magnoliidae</taxon>
        <taxon>Laurales</taxon>
        <taxon>Lauraceae</taxon>
        <taxon>Persea</taxon>
    </lineage>
</organism>
<reference evidence="1 2" key="1">
    <citation type="journal article" date="2022" name="Hortic Res">
        <title>A haplotype resolved chromosomal level avocado genome allows analysis of novel avocado genes.</title>
        <authorList>
            <person name="Nath O."/>
            <person name="Fletcher S.J."/>
            <person name="Hayward A."/>
            <person name="Shaw L.M."/>
            <person name="Masouleh A.K."/>
            <person name="Furtado A."/>
            <person name="Henry R.J."/>
            <person name="Mitter N."/>
        </authorList>
    </citation>
    <scope>NUCLEOTIDE SEQUENCE [LARGE SCALE GENOMIC DNA]</scope>
    <source>
        <strain evidence="2">cv. Hass</strain>
    </source>
</reference>
<accession>A0ACC2MTR6</accession>
<protein>
    <submittedName>
        <fullName evidence="1">Uncharacterized protein</fullName>
    </submittedName>
</protein>
<evidence type="ECO:0000313" key="1">
    <source>
        <dbReference type="EMBL" id="KAJ8648302.1"/>
    </source>
</evidence>
<gene>
    <name evidence="1" type="ORF">MRB53_001325</name>
</gene>
<evidence type="ECO:0000313" key="2">
    <source>
        <dbReference type="Proteomes" id="UP001234297"/>
    </source>
</evidence>